<dbReference type="PROSITE" id="PS50835">
    <property type="entry name" value="IG_LIKE"/>
    <property type="match status" value="2"/>
</dbReference>
<dbReference type="SMART" id="SM00406">
    <property type="entry name" value="IGv"/>
    <property type="match status" value="2"/>
</dbReference>
<reference evidence="8" key="1">
    <citation type="submission" date="2023-06" db="EMBL/GenBank/DDBJ databases">
        <title>Reference genome for the Northern bat (Eptesicus nilssonii), a most northern bat species.</title>
        <authorList>
            <person name="Laine V.N."/>
            <person name="Pulliainen A.T."/>
            <person name="Lilley T.M."/>
        </authorList>
    </citation>
    <scope>NUCLEOTIDE SEQUENCE</scope>
    <source>
        <strain evidence="8">BLF_Eptnil</strain>
        <tissue evidence="8">Kidney</tissue>
    </source>
</reference>
<dbReference type="InterPro" id="IPR013106">
    <property type="entry name" value="Ig_V-set"/>
</dbReference>
<feature type="domain" description="Ig-like" evidence="7">
    <location>
        <begin position="20"/>
        <end position="127"/>
    </location>
</feature>
<keyword evidence="2" id="KW-1064">Adaptive immunity</keyword>
<evidence type="ECO:0000256" key="5">
    <source>
        <dbReference type="ARBA" id="ARBA00043266"/>
    </source>
</evidence>
<evidence type="ECO:0000313" key="9">
    <source>
        <dbReference type="Proteomes" id="UP001177744"/>
    </source>
</evidence>
<dbReference type="Gene3D" id="2.60.40.10">
    <property type="entry name" value="Immunoglobulins"/>
    <property type="match status" value="2"/>
</dbReference>
<keyword evidence="3" id="KW-0675">Receptor</keyword>
<dbReference type="SUPFAM" id="SSF48726">
    <property type="entry name" value="Immunoglobulin"/>
    <property type="match status" value="2"/>
</dbReference>
<evidence type="ECO:0000256" key="6">
    <source>
        <dbReference type="SAM" id="SignalP"/>
    </source>
</evidence>
<sequence>MVLLLISVLEVIFALRGTGAQSATQPDGHVTVSEGAPLELRCKYSSSTSPYLYWYVQYPNQGLQLLLKYFSGDPVVKGMKVLKLKNETSFNLKKHSAQWSDSAVYFCAVSDTVTETAGGAEHKPSETLGLSVTQELSLAPPAEFSRRFFCFVFFFEAKGKGWWSLGSASTSMLCYIQITFELNGGLLMNFSRRDIPFPNFPSYSHTDKRGTSGGSVNQTEGPVTLLEGAFLTLKCTYKTTYSDFLFWYVQYQNKEPVLLLKSSSDNQEVSNRGFRASLVKTDSTFHLKKSSVQVSDSAVYYCALVDTVREAAGELSTNPEGLTWG</sequence>
<dbReference type="InterPro" id="IPR013783">
    <property type="entry name" value="Ig-like_fold"/>
</dbReference>
<keyword evidence="4" id="KW-0393">Immunoglobulin domain</keyword>
<keyword evidence="9" id="KW-1185">Reference proteome</keyword>
<dbReference type="PANTHER" id="PTHR19367:SF24">
    <property type="entry name" value="T CELL RECEPTOR ALPHA VARIABLE 8-4"/>
    <property type="match status" value="1"/>
</dbReference>
<dbReference type="InterPro" id="IPR051287">
    <property type="entry name" value="TCR_variable_region"/>
</dbReference>
<evidence type="ECO:0000256" key="3">
    <source>
        <dbReference type="ARBA" id="ARBA00023170"/>
    </source>
</evidence>
<dbReference type="EMBL" id="JAULJE010000009">
    <property type="protein sequence ID" value="KAK1338824.1"/>
    <property type="molecule type" value="Genomic_DNA"/>
</dbReference>
<dbReference type="InterPro" id="IPR003599">
    <property type="entry name" value="Ig_sub"/>
</dbReference>
<evidence type="ECO:0000256" key="2">
    <source>
        <dbReference type="ARBA" id="ARBA00023130"/>
    </source>
</evidence>
<feature type="chain" id="PRO_5041259634" description="Ig-like domain-containing protein" evidence="6">
    <location>
        <begin position="21"/>
        <end position="325"/>
    </location>
</feature>
<dbReference type="Proteomes" id="UP001177744">
    <property type="component" value="Unassembled WGS sequence"/>
</dbReference>
<dbReference type="GO" id="GO:0002250">
    <property type="term" value="P:adaptive immune response"/>
    <property type="evidence" value="ECO:0007669"/>
    <property type="project" value="UniProtKB-KW"/>
</dbReference>
<proteinExistence type="predicted"/>
<gene>
    <name evidence="8" type="ORF">QTO34_019483</name>
</gene>
<evidence type="ECO:0000313" key="8">
    <source>
        <dbReference type="EMBL" id="KAK1338824.1"/>
    </source>
</evidence>
<feature type="signal peptide" evidence="6">
    <location>
        <begin position="1"/>
        <end position="20"/>
    </location>
</feature>
<accession>A0AA40HWT8</accession>
<dbReference type="GO" id="GO:0042101">
    <property type="term" value="C:T cell receptor complex"/>
    <property type="evidence" value="ECO:0007669"/>
    <property type="project" value="UniProtKB-KW"/>
</dbReference>
<keyword evidence="1 6" id="KW-0732">Signal</keyword>
<dbReference type="Pfam" id="PF07686">
    <property type="entry name" value="V-set"/>
    <property type="match status" value="2"/>
</dbReference>
<evidence type="ECO:0000256" key="4">
    <source>
        <dbReference type="ARBA" id="ARBA00023319"/>
    </source>
</evidence>
<name>A0AA40HWT8_CNENI</name>
<evidence type="ECO:0000256" key="1">
    <source>
        <dbReference type="ARBA" id="ARBA00022729"/>
    </source>
</evidence>
<feature type="domain" description="Ig-like" evidence="7">
    <location>
        <begin position="201"/>
        <end position="316"/>
    </location>
</feature>
<keyword evidence="5" id="KW-0391">Immunity</keyword>
<comment type="caution">
    <text evidence="8">The sequence shown here is derived from an EMBL/GenBank/DDBJ whole genome shotgun (WGS) entry which is preliminary data.</text>
</comment>
<dbReference type="AlphaFoldDB" id="A0AA40HWT8"/>
<dbReference type="InterPro" id="IPR036179">
    <property type="entry name" value="Ig-like_dom_sf"/>
</dbReference>
<organism evidence="8 9">
    <name type="scientific">Cnephaeus nilssonii</name>
    <name type="common">Northern bat</name>
    <name type="synonym">Eptesicus nilssonii</name>
    <dbReference type="NCBI Taxonomy" id="3371016"/>
    <lineage>
        <taxon>Eukaryota</taxon>
        <taxon>Metazoa</taxon>
        <taxon>Chordata</taxon>
        <taxon>Craniata</taxon>
        <taxon>Vertebrata</taxon>
        <taxon>Euteleostomi</taxon>
        <taxon>Mammalia</taxon>
        <taxon>Eutheria</taxon>
        <taxon>Laurasiatheria</taxon>
        <taxon>Chiroptera</taxon>
        <taxon>Yangochiroptera</taxon>
        <taxon>Vespertilionidae</taxon>
        <taxon>Cnephaeus</taxon>
    </lineage>
</organism>
<dbReference type="PANTHER" id="PTHR19367">
    <property type="entry name" value="T-CELL RECEPTOR ALPHA CHAIN V REGION"/>
    <property type="match status" value="1"/>
</dbReference>
<protein>
    <recommendedName>
        <fullName evidence="7">Ig-like domain-containing protein</fullName>
    </recommendedName>
</protein>
<evidence type="ECO:0000259" key="7">
    <source>
        <dbReference type="PROSITE" id="PS50835"/>
    </source>
</evidence>
<dbReference type="InterPro" id="IPR007110">
    <property type="entry name" value="Ig-like_dom"/>
</dbReference>
<dbReference type="SMART" id="SM00409">
    <property type="entry name" value="IG"/>
    <property type="match status" value="2"/>
</dbReference>
<keyword evidence="5" id="KW-1279">T cell receptor</keyword>